<evidence type="ECO:0000313" key="1">
    <source>
        <dbReference type="EMBL" id="KAJ3640590.1"/>
    </source>
</evidence>
<proteinExistence type="predicted"/>
<name>A0AA38HMV5_9CUCU</name>
<evidence type="ECO:0000313" key="2">
    <source>
        <dbReference type="Proteomes" id="UP001168821"/>
    </source>
</evidence>
<comment type="caution">
    <text evidence="1">The sequence shown here is derived from an EMBL/GenBank/DDBJ whole genome shotgun (WGS) entry which is preliminary data.</text>
</comment>
<keyword evidence="2" id="KW-1185">Reference proteome</keyword>
<organism evidence="1 2">
    <name type="scientific">Zophobas morio</name>
    <dbReference type="NCBI Taxonomy" id="2755281"/>
    <lineage>
        <taxon>Eukaryota</taxon>
        <taxon>Metazoa</taxon>
        <taxon>Ecdysozoa</taxon>
        <taxon>Arthropoda</taxon>
        <taxon>Hexapoda</taxon>
        <taxon>Insecta</taxon>
        <taxon>Pterygota</taxon>
        <taxon>Neoptera</taxon>
        <taxon>Endopterygota</taxon>
        <taxon>Coleoptera</taxon>
        <taxon>Polyphaga</taxon>
        <taxon>Cucujiformia</taxon>
        <taxon>Tenebrionidae</taxon>
        <taxon>Zophobas</taxon>
    </lineage>
</organism>
<gene>
    <name evidence="1" type="ORF">Zmor_027146</name>
</gene>
<protein>
    <submittedName>
        <fullName evidence="1">Uncharacterized protein</fullName>
    </submittedName>
</protein>
<dbReference type="Proteomes" id="UP001168821">
    <property type="component" value="Unassembled WGS sequence"/>
</dbReference>
<dbReference type="AlphaFoldDB" id="A0AA38HMV5"/>
<sequence length="136" mass="15415">MANKKCPLCKKNLSLQQVNLSLAVYLCEDLNCKYPVGYDCTVVERKLEDMDKSVDLSSEKESEELDDWIHEVVKEKVPETTIDLSNAETENESAEDWIDDLVEEAVNEARRYEASNEVTGDNSASIGDLDDFLDFL</sequence>
<reference evidence="1" key="1">
    <citation type="journal article" date="2023" name="G3 (Bethesda)">
        <title>Whole genome assemblies of Zophobas morio and Tenebrio molitor.</title>
        <authorList>
            <person name="Kaur S."/>
            <person name="Stinson S.A."/>
            <person name="diCenzo G.C."/>
        </authorList>
    </citation>
    <scope>NUCLEOTIDE SEQUENCE</scope>
    <source>
        <strain evidence="1">QUZm001</strain>
    </source>
</reference>
<dbReference type="EMBL" id="JALNTZ010000009">
    <property type="protein sequence ID" value="KAJ3640590.1"/>
    <property type="molecule type" value="Genomic_DNA"/>
</dbReference>
<accession>A0AA38HMV5</accession>